<reference evidence="1" key="1">
    <citation type="submission" date="2023-08" db="EMBL/GenBank/DDBJ databases">
        <authorList>
            <person name="Chen Y."/>
            <person name="Shah S."/>
            <person name="Dougan E. K."/>
            <person name="Thang M."/>
            <person name="Chan C."/>
        </authorList>
    </citation>
    <scope>NUCLEOTIDE SEQUENCE</scope>
</reference>
<organism evidence="1 2">
    <name type="scientific">Effrenium voratum</name>
    <dbReference type="NCBI Taxonomy" id="2562239"/>
    <lineage>
        <taxon>Eukaryota</taxon>
        <taxon>Sar</taxon>
        <taxon>Alveolata</taxon>
        <taxon>Dinophyceae</taxon>
        <taxon>Suessiales</taxon>
        <taxon>Symbiodiniaceae</taxon>
        <taxon>Effrenium</taxon>
    </lineage>
</organism>
<dbReference type="Proteomes" id="UP001178507">
    <property type="component" value="Unassembled WGS sequence"/>
</dbReference>
<keyword evidence="2" id="KW-1185">Reference proteome</keyword>
<protein>
    <submittedName>
        <fullName evidence="1">Uncharacterized protein</fullName>
    </submittedName>
</protein>
<accession>A0AA36I1G2</accession>
<evidence type="ECO:0000313" key="2">
    <source>
        <dbReference type="Proteomes" id="UP001178507"/>
    </source>
</evidence>
<comment type="caution">
    <text evidence="1">The sequence shown here is derived from an EMBL/GenBank/DDBJ whole genome shotgun (WGS) entry which is preliminary data.</text>
</comment>
<name>A0AA36I1G2_9DINO</name>
<dbReference type="EMBL" id="CAUJNA010000540">
    <property type="protein sequence ID" value="CAJ1378399.1"/>
    <property type="molecule type" value="Genomic_DNA"/>
</dbReference>
<sequence>LLGFSSCVSCSFLRTEEKEVQVGQAQVQETETMLGTWRSTQRSKTKVQEHFWNWTSQWRLFLVNSTLASGHKGSQLKSLGDVTEAPTASGCQDAELDISWLLRLRHRGAAFLVNRSRQSCRTPRRNEEVQEAVSFFQRLTVFARRAVELLRPGDGSSDWAAELEDARKASVQMFKPILALFALENNASGRPVLSADVDTVLDAYQKSLDDKLHTIERSESGGLARLVLLLTEMESLSLQMMSAVDALEGMLYQQLTSALGKSIHSSDFGEYMDFHGRMILGDTYAPAPFVYAVRRHQHHPEGTLSIEAKVGAASEAPLRSFALHLPEGRPMRVELSSATSVTLTGEHYLHAAIFHRFAKERPQESCGSTRGRGSSAASC</sequence>
<gene>
    <name evidence="1" type="ORF">EVOR1521_LOCUS6960</name>
</gene>
<dbReference type="AlphaFoldDB" id="A0AA36I1G2"/>
<feature type="non-terminal residue" evidence="1">
    <location>
        <position position="1"/>
    </location>
</feature>
<proteinExistence type="predicted"/>
<evidence type="ECO:0000313" key="1">
    <source>
        <dbReference type="EMBL" id="CAJ1378399.1"/>
    </source>
</evidence>